<gene>
    <name evidence="1" type="ORF">RUMCAL_00335</name>
</gene>
<dbReference type="STRING" id="411473.RUMCAL_00335"/>
<keyword evidence="2" id="KW-1185">Reference proteome</keyword>
<protein>
    <submittedName>
        <fullName evidence="1">Uncharacterized protein</fullName>
    </submittedName>
</protein>
<comment type="caution">
    <text evidence="1">The sequence shown here is derived from an EMBL/GenBank/DDBJ whole genome shotgun (WGS) entry which is preliminary data.</text>
</comment>
<organism evidence="1 2">
    <name type="scientific">Ruminococcus callidus ATCC 27760</name>
    <dbReference type="NCBI Taxonomy" id="411473"/>
    <lineage>
        <taxon>Bacteria</taxon>
        <taxon>Bacillati</taxon>
        <taxon>Bacillota</taxon>
        <taxon>Clostridia</taxon>
        <taxon>Eubacteriales</taxon>
        <taxon>Oscillospiraceae</taxon>
        <taxon>Ruminococcus</taxon>
    </lineage>
</organism>
<proteinExistence type="predicted"/>
<dbReference type="EMBL" id="AWVF01000031">
    <property type="protein sequence ID" value="ERJ97263.1"/>
    <property type="molecule type" value="Genomic_DNA"/>
</dbReference>
<reference evidence="1 2" key="1">
    <citation type="submission" date="2013-07" db="EMBL/GenBank/DDBJ databases">
        <authorList>
            <person name="Weinstock G."/>
            <person name="Sodergren E."/>
            <person name="Wylie T."/>
            <person name="Fulton L."/>
            <person name="Fulton R."/>
            <person name="Fronick C."/>
            <person name="O'Laughlin M."/>
            <person name="Godfrey J."/>
            <person name="Miner T."/>
            <person name="Herter B."/>
            <person name="Appelbaum E."/>
            <person name="Cordes M."/>
            <person name="Lek S."/>
            <person name="Wollam A."/>
            <person name="Pepin K.H."/>
            <person name="Palsikar V.B."/>
            <person name="Mitreva M."/>
            <person name="Wilson R.K."/>
        </authorList>
    </citation>
    <scope>NUCLEOTIDE SEQUENCE [LARGE SCALE GENOMIC DNA]</scope>
    <source>
        <strain evidence="1 2">ATCC 27760</strain>
    </source>
</reference>
<accession>U2MD74</accession>
<evidence type="ECO:0000313" key="1">
    <source>
        <dbReference type="EMBL" id="ERJ97263.1"/>
    </source>
</evidence>
<sequence>MDEIVFTTPALLDFLSQIDELGPYPLELHEDDNNIQIVIGDSVYNINSNHADQIQVKTDVVQEVSDIADSTCETLSNSDDSLEPIESGIIKEFAKTLLVGGLVRLTNKVLKK</sequence>
<dbReference type="Proteomes" id="UP000016662">
    <property type="component" value="Unassembled WGS sequence"/>
</dbReference>
<dbReference type="HOGENOM" id="CLU_2143994_0_0_9"/>
<evidence type="ECO:0000313" key="2">
    <source>
        <dbReference type="Proteomes" id="UP000016662"/>
    </source>
</evidence>
<dbReference type="AlphaFoldDB" id="U2MD74"/>
<name>U2MD74_9FIRM</name>
<dbReference type="RefSeq" id="WP_021681940.1">
    <property type="nucleotide sequence ID" value="NZ_KI260389.1"/>
</dbReference>